<dbReference type="OrthoDB" id="9760324at2"/>
<evidence type="ECO:0000313" key="4">
    <source>
        <dbReference type="EMBL" id="OAT69120.1"/>
    </source>
</evidence>
<sequence length="278" mass="29046">MPVVVVTDSGARLQPQDAEMLGIRLVPLHILTGDEDLRDGVDPIPASVYERGRATTAGASPAELTQVYRQALIDSGGDGVVAVHLSGRLSSTFEAAEQAARECGEQVHVVDSRSAAMGSGFVALAAARAAAAGADLSAAYQAARDAVGRSRCVMVVHKLDHLRRSGRISATSSWLGTALALKPVLQIDDEGKLVLAQRVRTATKAIGAMVDNIVEFVGERRVSVTIHHVDNTETAEKVNELVCSRLVTAHDPVISEMGPVLAVHVGPGAVGVCAEPVD</sequence>
<evidence type="ECO:0000313" key="6">
    <source>
        <dbReference type="Proteomes" id="UP000037962"/>
    </source>
</evidence>
<dbReference type="NCBIfam" id="TIGR00762">
    <property type="entry name" value="DegV"/>
    <property type="match status" value="1"/>
</dbReference>
<comment type="caution">
    <text evidence="2">The sequence shown here is derived from an EMBL/GenBank/DDBJ whole genome shotgun (WGS) entry which is preliminary data.</text>
</comment>
<dbReference type="Proteomes" id="UP000037843">
    <property type="component" value="Unassembled WGS sequence"/>
</dbReference>
<dbReference type="PANTHER" id="PTHR33434">
    <property type="entry name" value="DEGV DOMAIN-CONTAINING PROTEIN DR_1986-RELATED"/>
    <property type="match status" value="1"/>
</dbReference>
<dbReference type="Gene3D" id="3.30.1180.10">
    <property type="match status" value="1"/>
</dbReference>
<evidence type="ECO:0000256" key="1">
    <source>
        <dbReference type="ARBA" id="ARBA00023121"/>
    </source>
</evidence>
<keyword evidence="1" id="KW-0446">Lipid-binding</keyword>
<dbReference type="InterPro" id="IPR043168">
    <property type="entry name" value="DegV_C"/>
</dbReference>
<keyword evidence="6" id="KW-1185">Reference proteome</keyword>
<protein>
    <submittedName>
        <fullName evidence="2">Fatty acid-binding protein DegV</fullName>
    </submittedName>
</protein>
<dbReference type="InterPro" id="IPR003797">
    <property type="entry name" value="DegV"/>
</dbReference>
<name>A0A0N1LXG8_9MYCO</name>
<dbReference type="KEGG" id="miz:BAB75_08805"/>
<organism evidence="2 5">
    <name type="scientific">Mycobacteroides immunogenum</name>
    <dbReference type="NCBI Taxonomy" id="83262"/>
    <lineage>
        <taxon>Bacteria</taxon>
        <taxon>Bacillati</taxon>
        <taxon>Actinomycetota</taxon>
        <taxon>Actinomycetes</taxon>
        <taxon>Mycobacteriales</taxon>
        <taxon>Mycobacteriaceae</taxon>
        <taxon>Mycobacteroides</taxon>
    </lineage>
</organism>
<dbReference type="Proteomes" id="UP000186919">
    <property type="component" value="Unassembled WGS sequence"/>
</dbReference>
<dbReference type="GeneID" id="45763998"/>
<evidence type="ECO:0000313" key="7">
    <source>
        <dbReference type="Proteomes" id="UP000186919"/>
    </source>
</evidence>
<proteinExistence type="predicted"/>
<dbReference type="PANTHER" id="PTHR33434:SF2">
    <property type="entry name" value="FATTY ACID-BINDING PROTEIN TM_1468"/>
    <property type="match status" value="1"/>
</dbReference>
<evidence type="ECO:0000313" key="3">
    <source>
        <dbReference type="EMBL" id="KPG36118.1"/>
    </source>
</evidence>
<dbReference type="Proteomes" id="UP000037962">
    <property type="component" value="Unassembled WGS sequence"/>
</dbReference>
<dbReference type="GO" id="GO:0008289">
    <property type="term" value="F:lipid binding"/>
    <property type="evidence" value="ECO:0007669"/>
    <property type="project" value="UniProtKB-KW"/>
</dbReference>
<dbReference type="EMBL" id="LJFS01000005">
    <property type="protein sequence ID" value="KPG36118.1"/>
    <property type="molecule type" value="Genomic_DNA"/>
</dbReference>
<dbReference type="Pfam" id="PF02645">
    <property type="entry name" value="DegV"/>
    <property type="match status" value="1"/>
</dbReference>
<dbReference type="PROSITE" id="PS51482">
    <property type="entry name" value="DEGV"/>
    <property type="match status" value="1"/>
</dbReference>
<evidence type="ECO:0000313" key="5">
    <source>
        <dbReference type="Proteomes" id="UP000037843"/>
    </source>
</evidence>
<dbReference type="RefSeq" id="WP_043075932.1">
    <property type="nucleotide sequence ID" value="NZ_CP011530.1"/>
</dbReference>
<evidence type="ECO:0000313" key="2">
    <source>
        <dbReference type="EMBL" id="KPG14592.1"/>
    </source>
</evidence>
<dbReference type="SUPFAM" id="SSF82549">
    <property type="entry name" value="DAK1/DegV-like"/>
    <property type="match status" value="1"/>
</dbReference>
<dbReference type="EMBL" id="LQYE01000009">
    <property type="protein sequence ID" value="OAT69120.1"/>
    <property type="molecule type" value="Genomic_DNA"/>
</dbReference>
<dbReference type="Gene3D" id="3.40.50.10170">
    <property type="match status" value="1"/>
</dbReference>
<dbReference type="PATRIC" id="fig|83262.10.peg.1463"/>
<dbReference type="InterPro" id="IPR050270">
    <property type="entry name" value="DegV_domain_contain"/>
</dbReference>
<accession>A0A0N1LXG8</accession>
<dbReference type="AlphaFoldDB" id="A0A0N1LXG8"/>
<gene>
    <name evidence="2" type="ORF">AN908_08785</name>
    <name evidence="3" type="ORF">AN912_06100</name>
    <name evidence="4" type="ORF">AWB85_23015</name>
</gene>
<dbReference type="STRING" id="83262.BAB75_08805"/>
<reference evidence="5 6" key="1">
    <citation type="submission" date="2015-09" db="EMBL/GenBank/DDBJ databases">
        <title>Genome Sequences of Mycobacterium immunogenum Isolates, Recuperated from a Chloraminated Drinking Water Distribution System Simulator Subjected to Episodes of Nitrification.</title>
        <authorList>
            <person name="Gomez-Alvarez V."/>
            <person name="Revetta R.P."/>
        </authorList>
    </citation>
    <scope>NUCLEOTIDE SEQUENCE [LARGE SCALE GENOMIC DNA]</scope>
    <source>
        <strain evidence="2 5">H008</strain>
        <strain evidence="3 6">H076</strain>
    </source>
</reference>
<reference evidence="4 7" key="2">
    <citation type="submission" date="2016-01" db="EMBL/GenBank/DDBJ databases">
        <title>Mycobacterium immunogenum strain CD11_6 genome sequencing and assembly.</title>
        <authorList>
            <person name="Kaur G."/>
            <person name="Nair G.R."/>
            <person name="Mayilraj S."/>
        </authorList>
    </citation>
    <scope>NUCLEOTIDE SEQUENCE [LARGE SCALE GENOMIC DNA]</scope>
    <source>
        <strain evidence="4 7">CD11-6</strain>
    </source>
</reference>
<dbReference type="EMBL" id="LJFO01000003">
    <property type="protein sequence ID" value="KPG14592.1"/>
    <property type="molecule type" value="Genomic_DNA"/>
</dbReference>